<reference evidence="10" key="2">
    <citation type="submission" date="2025-08" db="UniProtKB">
        <authorList>
            <consortium name="Ensembl"/>
        </authorList>
    </citation>
    <scope>IDENTIFICATION</scope>
    <source>
        <strain evidence="10">Thorbecke</strain>
    </source>
</reference>
<dbReference type="InterPro" id="IPR007726">
    <property type="entry name" value="SS18_N"/>
</dbReference>
<keyword evidence="6" id="KW-0804">Transcription</keyword>
<keyword evidence="4" id="KW-0805">Transcription regulation</keyword>
<feature type="compositionally biased region" description="Low complexity" evidence="8">
    <location>
        <begin position="118"/>
        <end position="137"/>
    </location>
</feature>
<reference evidence="10 11" key="1">
    <citation type="journal article" date="2011" name="Nature">
        <title>A high-resolution map of human evolutionary constraint using 29 mammals.</title>
        <authorList>
            <person name="Lindblad-Toh K."/>
            <person name="Garber M."/>
            <person name="Zuk O."/>
            <person name="Lin M.F."/>
            <person name="Parker B.J."/>
            <person name="Washietl S."/>
            <person name="Kheradpour P."/>
            <person name="Ernst J."/>
            <person name="Jordan G."/>
            <person name="Mauceli E."/>
            <person name="Ward L.D."/>
            <person name="Lowe C.B."/>
            <person name="Holloway A.K."/>
            <person name="Clamp M."/>
            <person name="Gnerre S."/>
            <person name="Alfoldi J."/>
            <person name="Beal K."/>
            <person name="Chang J."/>
            <person name="Clawson H."/>
            <person name="Cuff J."/>
            <person name="Di Palma F."/>
            <person name="Fitzgerald S."/>
            <person name="Flicek P."/>
            <person name="Guttman M."/>
            <person name="Hubisz M.J."/>
            <person name="Jaffe D.B."/>
            <person name="Jungreis I."/>
            <person name="Kent W.J."/>
            <person name="Kostka D."/>
            <person name="Lara M."/>
            <person name="Martins A.L."/>
            <person name="Massingham T."/>
            <person name="Moltke I."/>
            <person name="Raney B.J."/>
            <person name="Rasmussen M.D."/>
            <person name="Robinson J."/>
            <person name="Stark A."/>
            <person name="Vilella A.J."/>
            <person name="Wen J."/>
            <person name="Xie X."/>
            <person name="Zody M.C."/>
            <person name="Baldwin J."/>
            <person name="Bloom T."/>
            <person name="Chin C.W."/>
            <person name="Heiman D."/>
            <person name="Nicol R."/>
            <person name="Nusbaum C."/>
            <person name="Young S."/>
            <person name="Wilkinson J."/>
            <person name="Worley K.C."/>
            <person name="Kovar C.L."/>
            <person name="Muzny D.M."/>
            <person name="Gibbs R.A."/>
            <person name="Cree A."/>
            <person name="Dihn H.H."/>
            <person name="Fowler G."/>
            <person name="Jhangiani S."/>
            <person name="Joshi V."/>
            <person name="Lee S."/>
            <person name="Lewis L.R."/>
            <person name="Nazareth L.V."/>
            <person name="Okwuonu G."/>
            <person name="Santibanez J."/>
            <person name="Warren W.C."/>
            <person name="Mardis E.R."/>
            <person name="Weinstock G.M."/>
            <person name="Wilson R.K."/>
            <person name="Delehaunty K."/>
            <person name="Dooling D."/>
            <person name="Fronik C."/>
            <person name="Fulton L."/>
            <person name="Fulton B."/>
            <person name="Graves T."/>
            <person name="Minx P."/>
            <person name="Sodergren E."/>
            <person name="Birney E."/>
            <person name="Margulies E.H."/>
            <person name="Herrero J."/>
            <person name="Green E.D."/>
            <person name="Haussler D."/>
            <person name="Siepel A."/>
            <person name="Goldman N."/>
            <person name="Pollard K.S."/>
            <person name="Pedersen J.S."/>
            <person name="Lander E.S."/>
            <person name="Kellis M."/>
        </authorList>
    </citation>
    <scope>NUCLEOTIDE SEQUENCE [LARGE SCALE GENOMIC DNA]</scope>
    <source>
        <strain evidence="10 11">Thorbecke inbred</strain>
    </source>
</reference>
<dbReference type="EMBL" id="AAGW02031830">
    <property type="status" value="NOT_ANNOTATED_CDS"/>
    <property type="molecule type" value="Genomic_DNA"/>
</dbReference>
<dbReference type="GeneTree" id="ENSGT00940000156352"/>
<evidence type="ECO:0000313" key="10">
    <source>
        <dbReference type="Ensembl" id="ENSOCUP00000043641.1"/>
    </source>
</evidence>
<dbReference type="GO" id="GO:0005654">
    <property type="term" value="C:nucleoplasm"/>
    <property type="evidence" value="ECO:0007669"/>
    <property type="project" value="UniProtKB-ARBA"/>
</dbReference>
<dbReference type="PANTHER" id="PTHR23107">
    <property type="entry name" value="SYNOVIAL SARCOMA ASSOCIATED SS18 PROTEIN"/>
    <property type="match status" value="1"/>
</dbReference>
<proteinExistence type="inferred from homology"/>
<keyword evidence="3" id="KW-0677">Repeat</keyword>
<protein>
    <submittedName>
        <fullName evidence="10">SS18 subunit of BAF chromatin remodeling complex</fullName>
    </submittedName>
</protein>
<dbReference type="EMBL" id="AAGW02031828">
    <property type="status" value="NOT_ANNOTATED_CDS"/>
    <property type="molecule type" value="Genomic_DNA"/>
</dbReference>
<feature type="compositionally biased region" description="Low complexity" evidence="8">
    <location>
        <begin position="151"/>
        <end position="177"/>
    </location>
</feature>
<dbReference type="EMBL" id="AAGW02031831">
    <property type="status" value="NOT_ANNOTATED_CDS"/>
    <property type="molecule type" value="Genomic_DNA"/>
</dbReference>
<organism evidence="10 11">
    <name type="scientific">Oryctolagus cuniculus</name>
    <name type="common">Rabbit</name>
    <dbReference type="NCBI Taxonomy" id="9986"/>
    <lineage>
        <taxon>Eukaryota</taxon>
        <taxon>Metazoa</taxon>
        <taxon>Chordata</taxon>
        <taxon>Craniata</taxon>
        <taxon>Vertebrata</taxon>
        <taxon>Euteleostomi</taxon>
        <taxon>Mammalia</taxon>
        <taxon>Eutheria</taxon>
        <taxon>Euarchontoglires</taxon>
        <taxon>Glires</taxon>
        <taxon>Lagomorpha</taxon>
        <taxon>Leporidae</taxon>
        <taxon>Oryctolagus</taxon>
    </lineage>
</organism>
<evidence type="ECO:0000256" key="3">
    <source>
        <dbReference type="ARBA" id="ARBA00022737"/>
    </source>
</evidence>
<name>A0A5F9DE90_RABIT</name>
<feature type="domain" description="SS18 N-terminal" evidence="9">
    <location>
        <begin position="14"/>
        <end position="73"/>
    </location>
</feature>
<dbReference type="GO" id="GO:0003713">
    <property type="term" value="F:transcription coactivator activity"/>
    <property type="evidence" value="ECO:0007669"/>
    <property type="project" value="TreeGrafter"/>
</dbReference>
<evidence type="ECO:0000256" key="1">
    <source>
        <dbReference type="ARBA" id="ARBA00004123"/>
    </source>
</evidence>
<feature type="compositionally biased region" description="Low complexity" evidence="8">
    <location>
        <begin position="223"/>
        <end position="232"/>
    </location>
</feature>
<reference evidence="10" key="3">
    <citation type="submission" date="2025-09" db="UniProtKB">
        <authorList>
            <consortium name="Ensembl"/>
        </authorList>
    </citation>
    <scope>IDENTIFICATION</scope>
    <source>
        <strain evidence="10">Thorbecke</strain>
    </source>
</reference>
<dbReference type="Pfam" id="PF05030">
    <property type="entry name" value="SSXT"/>
    <property type="match status" value="1"/>
</dbReference>
<feature type="region of interest" description="Disordered" evidence="8">
    <location>
        <begin position="80"/>
        <end position="301"/>
    </location>
</feature>
<comment type="subcellular location">
    <subcellularLocation>
        <location evidence="1">Nucleus</location>
    </subcellularLocation>
</comment>
<dbReference type="PANTHER" id="PTHR23107:SF2">
    <property type="entry name" value="PROTEIN SSXT"/>
    <property type="match status" value="1"/>
</dbReference>
<dbReference type="Ensembl" id="ENSOCUT00000054322.1">
    <property type="protein sequence ID" value="ENSOCUP00000043641.1"/>
    <property type="gene ID" value="ENSOCUG00000009081.4"/>
</dbReference>
<dbReference type="PaxDb" id="9986-ENSOCUP00000026896"/>
<dbReference type="EMBL" id="AAGW02031836">
    <property type="status" value="NOT_ANNOTATED_CDS"/>
    <property type="molecule type" value="Genomic_DNA"/>
</dbReference>
<evidence type="ECO:0000256" key="8">
    <source>
        <dbReference type="SAM" id="MobiDB-lite"/>
    </source>
</evidence>
<evidence type="ECO:0000256" key="5">
    <source>
        <dbReference type="ARBA" id="ARBA00023159"/>
    </source>
</evidence>
<keyword evidence="5" id="KW-0010">Activator</keyword>
<dbReference type="GO" id="GO:0045944">
    <property type="term" value="P:positive regulation of transcription by RNA polymerase II"/>
    <property type="evidence" value="ECO:0007669"/>
    <property type="project" value="TreeGrafter"/>
</dbReference>
<feature type="compositionally biased region" description="Low complexity" evidence="8">
    <location>
        <begin position="271"/>
        <end position="288"/>
    </location>
</feature>
<dbReference type="EMBL" id="AAGW02031834">
    <property type="status" value="NOT_ANNOTATED_CDS"/>
    <property type="molecule type" value="Genomic_DNA"/>
</dbReference>
<dbReference type="Bgee" id="ENSOCUG00000009081">
    <property type="expression patterns" value="Expressed in testis and 15 other cell types or tissues"/>
</dbReference>
<dbReference type="EMBL" id="AAGW02031832">
    <property type="status" value="NOT_ANNOTATED_CDS"/>
    <property type="molecule type" value="Genomic_DNA"/>
</dbReference>
<evidence type="ECO:0000256" key="6">
    <source>
        <dbReference type="ARBA" id="ARBA00023163"/>
    </source>
</evidence>
<keyword evidence="7" id="KW-0539">Nucleus</keyword>
<dbReference type="EMBL" id="AAGW02031827">
    <property type="status" value="NOT_ANNOTATED_CDS"/>
    <property type="molecule type" value="Genomic_DNA"/>
</dbReference>
<dbReference type="EMBL" id="AAGW02031829">
    <property type="status" value="NOT_ANNOTATED_CDS"/>
    <property type="molecule type" value="Genomic_DNA"/>
</dbReference>
<feature type="compositionally biased region" description="Polar residues" evidence="8">
    <location>
        <begin position="212"/>
        <end position="222"/>
    </location>
</feature>
<evidence type="ECO:0000256" key="7">
    <source>
        <dbReference type="ARBA" id="ARBA00023242"/>
    </source>
</evidence>
<evidence type="ECO:0000256" key="2">
    <source>
        <dbReference type="ARBA" id="ARBA00007945"/>
    </source>
</evidence>
<sequence>MSVAFAAPRQRGKGEITPAAIQKMLDENNHLIQCIMDYQNKGKTSECSQYQQMLHTNLVYLATIADSNQNMQSLLPAPPTQNMPMGPGGMNQSGPPPPPRAHNMPSDGMVGGGPPAPHMQNQMNGQMPGPMMHQQPPSQQFNMPQGGGQHYQGQQPPMGMMGQVNQGNHMMGQRQIPPYRPPQQGPPQQYSGQEDYYGDQYSHGGQGPPEGMNQQYYPDGNSQYGQQQDAYQGPPPQQGYPPQQQQYPGQQGYPGQQQGYGPSQGGPGPQYPNYPQGQGQQYGGYRPTQPGPPQPPQQRPYGYDQIIGWICLQVFIAFVTSQQSHREWKALLHLHC</sequence>
<gene>
    <name evidence="10" type="primary">SS18</name>
</gene>
<evidence type="ECO:0000256" key="4">
    <source>
        <dbReference type="ARBA" id="ARBA00023015"/>
    </source>
</evidence>
<dbReference type="EMBL" id="AAGW02031833">
    <property type="status" value="NOT_ANNOTATED_CDS"/>
    <property type="molecule type" value="Genomic_DNA"/>
</dbReference>
<feature type="compositionally biased region" description="Pro residues" evidence="8">
    <location>
        <begin position="289"/>
        <end position="298"/>
    </location>
</feature>
<comment type="similarity">
    <text evidence="2">Belongs to the SS18 family.</text>
</comment>
<accession>A0A5F9DE90</accession>
<dbReference type="EMBL" id="AAGW02031835">
    <property type="status" value="NOT_ANNOTATED_CDS"/>
    <property type="molecule type" value="Genomic_DNA"/>
</dbReference>
<keyword evidence="11" id="KW-1185">Reference proteome</keyword>
<evidence type="ECO:0000259" key="9">
    <source>
        <dbReference type="Pfam" id="PF05030"/>
    </source>
</evidence>
<dbReference type="Proteomes" id="UP000001811">
    <property type="component" value="Chromosome 9"/>
</dbReference>
<feature type="compositionally biased region" description="Low complexity" evidence="8">
    <location>
        <begin position="240"/>
        <end position="261"/>
    </location>
</feature>
<evidence type="ECO:0000313" key="11">
    <source>
        <dbReference type="Proteomes" id="UP000001811"/>
    </source>
</evidence>
<dbReference type="AlphaFoldDB" id="A0A5F9DE90"/>